<evidence type="ECO:0000256" key="12">
    <source>
        <dbReference type="ARBA" id="ARBA00022989"/>
    </source>
</evidence>
<reference evidence="19" key="1">
    <citation type="submission" date="2020-11" db="EMBL/GenBank/DDBJ databases">
        <title>Novosphingobium aureum sp. nov., a marine bacterium isolated from sediment of a salt flat.</title>
        <authorList>
            <person name="Yoo Y."/>
            <person name="Kim J.-J."/>
        </authorList>
    </citation>
    <scope>NUCLEOTIDE SEQUENCE</scope>
    <source>
        <strain evidence="19">YJ-S2-02</strain>
    </source>
</reference>
<evidence type="ECO:0000256" key="1">
    <source>
        <dbReference type="ARBA" id="ARBA00000085"/>
    </source>
</evidence>
<feature type="region of interest" description="Disordered" evidence="15">
    <location>
        <begin position="150"/>
        <end position="407"/>
    </location>
</feature>
<dbReference type="SUPFAM" id="SSF47384">
    <property type="entry name" value="Homodimeric domain of signal transducing histidine kinase"/>
    <property type="match status" value="1"/>
</dbReference>
<keyword evidence="11" id="KW-0067">ATP-binding</keyword>
<evidence type="ECO:0000256" key="16">
    <source>
        <dbReference type="SAM" id="Phobius"/>
    </source>
</evidence>
<feature type="compositionally biased region" description="Low complexity" evidence="15">
    <location>
        <begin position="210"/>
        <end position="230"/>
    </location>
</feature>
<dbReference type="GO" id="GO:0005886">
    <property type="term" value="C:plasma membrane"/>
    <property type="evidence" value="ECO:0007669"/>
    <property type="project" value="UniProtKB-SubCell"/>
</dbReference>
<dbReference type="SMART" id="SM00304">
    <property type="entry name" value="HAMP"/>
    <property type="match status" value="1"/>
</dbReference>
<gene>
    <name evidence="19" type="ORF">I5E68_15475</name>
</gene>
<protein>
    <recommendedName>
        <fullName evidence="3">histidine kinase</fullName>
        <ecNumber evidence="3">2.7.13.3</ecNumber>
    </recommendedName>
</protein>
<dbReference type="InterPro" id="IPR005467">
    <property type="entry name" value="His_kinase_dom"/>
</dbReference>
<dbReference type="PROSITE" id="PS50885">
    <property type="entry name" value="HAMP"/>
    <property type="match status" value="1"/>
</dbReference>
<evidence type="ECO:0000259" key="18">
    <source>
        <dbReference type="PROSITE" id="PS50885"/>
    </source>
</evidence>
<keyword evidence="10" id="KW-0418">Kinase</keyword>
<feature type="compositionally biased region" description="Pro residues" evidence="15">
    <location>
        <begin position="231"/>
        <end position="246"/>
    </location>
</feature>
<dbReference type="CDD" id="cd00075">
    <property type="entry name" value="HATPase"/>
    <property type="match status" value="1"/>
</dbReference>
<sequence>MRRLALPRARSLPLALQMIAIPVCALVAAQLVTLALTVLIPPRPTARWNLDDVAAALAEGTIPDALERRDMTGPPDISGQGWLVSESSRNALAARLDMAPGDIVLAFYTQLPVGGVAVPTSTRSPLAQMDTDSSATADLSSWLIESAKAQAIPGGPPPGGGGAPGGLPPGGFPGGMPPGARPARVPTMPSGTIPGGARPAGTMPGGTGAGAMRPPTAAPATRAPGAHSPGGQPPGNRPGPASPPAGPAQGEQPPSGPSGGMTEGPSAGTGAGYDPAAPGTPGGSNASASEARPGGSTPGMAPPGTGAPGMGTGSLTAGGLPPGIGASQSLRAPLVDFAPSSPPATRTAGSDQAPRADSATARPMETHAPAVPAQTVALEPPGEDAEARAGDADAAVTGSPAGTAQPIPFRRQHDSIFNLASPPFIEGDFVAAARQGDGSWIAVAPREEPFPNAWQRRVIVWFALSLAIISPLAWLFARRIVLPLREFASAAEQLGRDPSAQIPPLSGPAEIGGAAIAFNQMRNRVRAFVEDRTTMVGAISHDLRTPLTRLRFRIEDVPDDQRGGLLKEVTEMEAMISQVIAFIHDASAPGARERVLLGDLVAQSIEDARLVGADVTLAAGVAVVVDVDPVGMRRLLDNLVENAVKYGERACVRLDFRAGEAIVEIVDDGEGFAEAEFDLVFEPFYRSASARKSAKKGSGLGLAVCRSIARAHGGDVSFAHDPAGFITRLRLPATATSTSRKAG</sequence>
<evidence type="ECO:0000313" key="19">
    <source>
        <dbReference type="EMBL" id="MBH0114345.1"/>
    </source>
</evidence>
<evidence type="ECO:0000256" key="3">
    <source>
        <dbReference type="ARBA" id="ARBA00012438"/>
    </source>
</evidence>
<dbReference type="Pfam" id="PF00672">
    <property type="entry name" value="HAMP"/>
    <property type="match status" value="1"/>
</dbReference>
<evidence type="ECO:0000259" key="17">
    <source>
        <dbReference type="PROSITE" id="PS50109"/>
    </source>
</evidence>
<accession>A0A931HDY0</accession>
<evidence type="ECO:0000256" key="10">
    <source>
        <dbReference type="ARBA" id="ARBA00022777"/>
    </source>
</evidence>
<dbReference type="CDD" id="cd00082">
    <property type="entry name" value="HisKA"/>
    <property type="match status" value="1"/>
</dbReference>
<dbReference type="InterPro" id="IPR036097">
    <property type="entry name" value="HisK_dim/P_sf"/>
</dbReference>
<comment type="caution">
    <text evidence="19">The sequence shown here is derived from an EMBL/GenBank/DDBJ whole genome shotgun (WGS) entry which is preliminary data.</text>
</comment>
<comment type="subcellular location">
    <subcellularLocation>
        <location evidence="2">Cell inner membrane</location>
        <topology evidence="2">Multi-pass membrane protein</topology>
    </subcellularLocation>
</comment>
<dbReference type="InterPro" id="IPR003660">
    <property type="entry name" value="HAMP_dom"/>
</dbReference>
<evidence type="ECO:0000256" key="11">
    <source>
        <dbReference type="ARBA" id="ARBA00022840"/>
    </source>
</evidence>
<dbReference type="RefSeq" id="WP_197165568.1">
    <property type="nucleotide sequence ID" value="NZ_JADZGI010000002.1"/>
</dbReference>
<dbReference type="Pfam" id="PF02518">
    <property type="entry name" value="HATPase_c"/>
    <property type="match status" value="1"/>
</dbReference>
<keyword evidence="13" id="KW-0902">Two-component regulatory system</keyword>
<dbReference type="InterPro" id="IPR003594">
    <property type="entry name" value="HATPase_dom"/>
</dbReference>
<keyword evidence="7" id="KW-0808">Transferase</keyword>
<evidence type="ECO:0000313" key="20">
    <source>
        <dbReference type="Proteomes" id="UP000617634"/>
    </source>
</evidence>
<dbReference type="GO" id="GO:0000155">
    <property type="term" value="F:phosphorelay sensor kinase activity"/>
    <property type="evidence" value="ECO:0007669"/>
    <property type="project" value="InterPro"/>
</dbReference>
<dbReference type="InterPro" id="IPR003661">
    <property type="entry name" value="HisK_dim/P_dom"/>
</dbReference>
<evidence type="ECO:0000256" key="6">
    <source>
        <dbReference type="ARBA" id="ARBA00022553"/>
    </source>
</evidence>
<evidence type="ECO:0000256" key="9">
    <source>
        <dbReference type="ARBA" id="ARBA00022741"/>
    </source>
</evidence>
<dbReference type="InterPro" id="IPR050980">
    <property type="entry name" value="2C_sensor_his_kinase"/>
</dbReference>
<keyword evidence="5" id="KW-0997">Cell inner membrane</keyword>
<proteinExistence type="predicted"/>
<organism evidence="19 20">
    <name type="scientific">Novosphingobium aureum</name>
    <dbReference type="NCBI Taxonomy" id="2792964"/>
    <lineage>
        <taxon>Bacteria</taxon>
        <taxon>Pseudomonadati</taxon>
        <taxon>Pseudomonadota</taxon>
        <taxon>Alphaproteobacteria</taxon>
        <taxon>Sphingomonadales</taxon>
        <taxon>Sphingomonadaceae</taxon>
        <taxon>Novosphingobium</taxon>
    </lineage>
</organism>
<feature type="compositionally biased region" description="Pro residues" evidence="15">
    <location>
        <begin position="166"/>
        <end position="180"/>
    </location>
</feature>
<feature type="compositionally biased region" description="Low complexity" evidence="15">
    <location>
        <begin position="293"/>
        <end position="304"/>
    </location>
</feature>
<comment type="catalytic activity">
    <reaction evidence="1">
        <text>ATP + protein L-histidine = ADP + protein N-phospho-L-histidine.</text>
        <dbReference type="EC" id="2.7.13.3"/>
    </reaction>
</comment>
<dbReference type="Gene3D" id="3.30.565.10">
    <property type="entry name" value="Histidine kinase-like ATPase, C-terminal domain"/>
    <property type="match status" value="1"/>
</dbReference>
<dbReference type="PANTHER" id="PTHR44936:SF5">
    <property type="entry name" value="SENSOR HISTIDINE KINASE ENVZ"/>
    <property type="match status" value="1"/>
</dbReference>
<dbReference type="InterPro" id="IPR036890">
    <property type="entry name" value="HATPase_C_sf"/>
</dbReference>
<dbReference type="SMART" id="SM00387">
    <property type="entry name" value="HATPase_c"/>
    <property type="match status" value="1"/>
</dbReference>
<dbReference type="Proteomes" id="UP000617634">
    <property type="component" value="Unassembled WGS sequence"/>
</dbReference>
<dbReference type="EMBL" id="JADZGI010000002">
    <property type="protein sequence ID" value="MBH0114345.1"/>
    <property type="molecule type" value="Genomic_DNA"/>
</dbReference>
<dbReference type="GO" id="GO:0005524">
    <property type="term" value="F:ATP binding"/>
    <property type="evidence" value="ECO:0007669"/>
    <property type="project" value="UniProtKB-KW"/>
</dbReference>
<evidence type="ECO:0000256" key="2">
    <source>
        <dbReference type="ARBA" id="ARBA00004429"/>
    </source>
</evidence>
<keyword evidence="14 16" id="KW-0472">Membrane</keyword>
<evidence type="ECO:0000256" key="7">
    <source>
        <dbReference type="ARBA" id="ARBA00022679"/>
    </source>
</evidence>
<feature type="compositionally biased region" description="Gly residues" evidence="15">
    <location>
        <begin position="257"/>
        <end position="271"/>
    </location>
</feature>
<feature type="domain" description="Histidine kinase" evidence="17">
    <location>
        <begin position="538"/>
        <end position="735"/>
    </location>
</feature>
<keyword evidence="12 16" id="KW-1133">Transmembrane helix</keyword>
<evidence type="ECO:0000256" key="13">
    <source>
        <dbReference type="ARBA" id="ARBA00023012"/>
    </source>
</evidence>
<evidence type="ECO:0000256" key="14">
    <source>
        <dbReference type="ARBA" id="ARBA00023136"/>
    </source>
</evidence>
<dbReference type="PANTHER" id="PTHR44936">
    <property type="entry name" value="SENSOR PROTEIN CREC"/>
    <property type="match status" value="1"/>
</dbReference>
<dbReference type="AlphaFoldDB" id="A0A931HDY0"/>
<dbReference type="CDD" id="cd06225">
    <property type="entry name" value="HAMP"/>
    <property type="match status" value="1"/>
</dbReference>
<name>A0A931HDY0_9SPHN</name>
<evidence type="ECO:0000256" key="5">
    <source>
        <dbReference type="ARBA" id="ARBA00022519"/>
    </source>
</evidence>
<evidence type="ECO:0000256" key="8">
    <source>
        <dbReference type="ARBA" id="ARBA00022692"/>
    </source>
</evidence>
<keyword evidence="20" id="KW-1185">Reference proteome</keyword>
<dbReference type="PRINTS" id="PR00344">
    <property type="entry name" value="BCTRLSENSOR"/>
</dbReference>
<dbReference type="Gene3D" id="1.10.287.130">
    <property type="match status" value="1"/>
</dbReference>
<dbReference type="SUPFAM" id="SSF55874">
    <property type="entry name" value="ATPase domain of HSP90 chaperone/DNA topoisomerase II/histidine kinase"/>
    <property type="match status" value="1"/>
</dbReference>
<keyword evidence="8 16" id="KW-0812">Transmembrane</keyword>
<feature type="domain" description="HAMP" evidence="18">
    <location>
        <begin position="478"/>
        <end position="530"/>
    </location>
</feature>
<evidence type="ECO:0000256" key="4">
    <source>
        <dbReference type="ARBA" id="ARBA00022475"/>
    </source>
</evidence>
<dbReference type="PROSITE" id="PS50109">
    <property type="entry name" value="HIS_KIN"/>
    <property type="match status" value="1"/>
</dbReference>
<feature type="transmembrane region" description="Helical" evidence="16">
    <location>
        <begin position="12"/>
        <end position="40"/>
    </location>
</feature>
<keyword evidence="6" id="KW-0597">Phosphoprotein</keyword>
<dbReference type="InterPro" id="IPR004358">
    <property type="entry name" value="Sig_transdc_His_kin-like_C"/>
</dbReference>
<keyword evidence="9" id="KW-0547">Nucleotide-binding</keyword>
<evidence type="ECO:0000256" key="15">
    <source>
        <dbReference type="SAM" id="MobiDB-lite"/>
    </source>
</evidence>
<dbReference type="EC" id="2.7.13.3" evidence="3"/>
<keyword evidence="4" id="KW-1003">Cell membrane</keyword>